<gene>
    <name evidence="2" type="ORF">Tco_0941208</name>
</gene>
<keyword evidence="3" id="KW-1185">Reference proteome</keyword>
<dbReference type="EMBL" id="BQNB010015554">
    <property type="protein sequence ID" value="GJT41343.1"/>
    <property type="molecule type" value="Genomic_DNA"/>
</dbReference>
<feature type="compositionally biased region" description="Polar residues" evidence="1">
    <location>
        <begin position="325"/>
        <end position="339"/>
    </location>
</feature>
<feature type="region of interest" description="Disordered" evidence="1">
    <location>
        <begin position="478"/>
        <end position="509"/>
    </location>
</feature>
<reference evidence="2" key="1">
    <citation type="journal article" date="2022" name="Int. J. Mol. Sci.">
        <title>Draft Genome of Tanacetum Coccineum: Genomic Comparison of Closely Related Tanacetum-Family Plants.</title>
        <authorList>
            <person name="Yamashiro T."/>
            <person name="Shiraishi A."/>
            <person name="Nakayama K."/>
            <person name="Satake H."/>
        </authorList>
    </citation>
    <scope>NUCLEOTIDE SEQUENCE</scope>
</reference>
<evidence type="ECO:0000313" key="2">
    <source>
        <dbReference type="EMBL" id="GJT41343.1"/>
    </source>
</evidence>
<proteinExistence type="predicted"/>
<feature type="region of interest" description="Disordered" evidence="1">
    <location>
        <begin position="255"/>
        <end position="456"/>
    </location>
</feature>
<feature type="compositionally biased region" description="Acidic residues" evidence="1">
    <location>
        <begin position="441"/>
        <end position="456"/>
    </location>
</feature>
<dbReference type="Proteomes" id="UP001151760">
    <property type="component" value="Unassembled WGS sequence"/>
</dbReference>
<evidence type="ECO:0000256" key="1">
    <source>
        <dbReference type="SAM" id="MobiDB-lite"/>
    </source>
</evidence>
<feature type="compositionally biased region" description="Basic and acidic residues" evidence="1">
    <location>
        <begin position="478"/>
        <end position="506"/>
    </location>
</feature>
<feature type="compositionally biased region" description="Low complexity" evidence="1">
    <location>
        <begin position="370"/>
        <end position="381"/>
    </location>
</feature>
<comment type="caution">
    <text evidence="2">The sequence shown here is derived from an EMBL/GenBank/DDBJ whole genome shotgun (WGS) entry which is preliminary data.</text>
</comment>
<sequence length="561" mass="63447">MDVIKNSTCFKAFTISAEVPEIFMQQFWYTIKKVKDSESYEFLLANKKCIVNAEVFRMILDICPRVEGEEFIEVQDDDATLTFVTDLGCKGLLHKYNSMYVDHMHQPWRTLAAIINKCLSGKTGSNDRLKKSRIDILWGMFYRENVDYPDLIWEDFVFQIDHKREKKSRRETIPFPRFTKVIINHFLSQHKSLSKLKFQHYHTIKDDGIVSRLKFVRIGEDYQEYGLSIPDMMLNDKIKQSESYQMFLKYSTGLIPPKKSRGKGSQGKKAADVSQELVDVSDEFEPEPAKKKTGSRSTRGVVIQDPPSAPKPKPAISKLKLKGVQSLTPEEQEAANTMQALEESKKTSRRQPCTRGSSEGTGRIPGVPDESTVVSATSSEETSTKPGVPDEEKVTSKANVILEWGSENESEHSDDSQLNFNDEEKKDNDGDEGDDHVSDSQDTDDEDAETESDEDEIYKYKIQVYKYVDVEMKEAETIERENKEKDEMTDAAKADVEKTTEEKGDAKLAGNVMTSDYQVKVSTEFPLPSSSLSVSSGFGTHFLNLSFDASLTGVLKDTAEA</sequence>
<feature type="compositionally biased region" description="Polar residues" evidence="1">
    <location>
        <begin position="350"/>
        <end position="360"/>
    </location>
</feature>
<reference evidence="2" key="2">
    <citation type="submission" date="2022-01" db="EMBL/GenBank/DDBJ databases">
        <authorList>
            <person name="Yamashiro T."/>
            <person name="Shiraishi A."/>
            <person name="Satake H."/>
            <person name="Nakayama K."/>
        </authorList>
    </citation>
    <scope>NUCLEOTIDE SEQUENCE</scope>
</reference>
<accession>A0ABQ5DRS3</accession>
<name>A0ABQ5DRS3_9ASTR</name>
<protein>
    <submittedName>
        <fullName evidence="2">Uncharacterized protein</fullName>
    </submittedName>
</protein>
<organism evidence="2 3">
    <name type="scientific">Tanacetum coccineum</name>
    <dbReference type="NCBI Taxonomy" id="301880"/>
    <lineage>
        <taxon>Eukaryota</taxon>
        <taxon>Viridiplantae</taxon>
        <taxon>Streptophyta</taxon>
        <taxon>Embryophyta</taxon>
        <taxon>Tracheophyta</taxon>
        <taxon>Spermatophyta</taxon>
        <taxon>Magnoliopsida</taxon>
        <taxon>eudicotyledons</taxon>
        <taxon>Gunneridae</taxon>
        <taxon>Pentapetalae</taxon>
        <taxon>asterids</taxon>
        <taxon>campanulids</taxon>
        <taxon>Asterales</taxon>
        <taxon>Asteraceae</taxon>
        <taxon>Asteroideae</taxon>
        <taxon>Anthemideae</taxon>
        <taxon>Anthemidinae</taxon>
        <taxon>Tanacetum</taxon>
    </lineage>
</organism>
<evidence type="ECO:0000313" key="3">
    <source>
        <dbReference type="Proteomes" id="UP001151760"/>
    </source>
</evidence>